<comment type="caution">
    <text evidence="2">The sequence shown here is derived from an EMBL/GenBank/DDBJ whole genome shotgun (WGS) entry which is preliminary data.</text>
</comment>
<evidence type="ECO:0000256" key="1">
    <source>
        <dbReference type="SAM" id="Phobius"/>
    </source>
</evidence>
<sequence length="54" mass="6198">MKVVFISLLTLNFFESLSTFQYLAICSFFIVAKTAFLILSNKRSYGLLPFIKVI</sequence>
<dbReference type="Proteomes" id="UP000076503">
    <property type="component" value="Unassembled WGS sequence"/>
</dbReference>
<dbReference type="PATRIC" id="fig|1365251.3.peg.2935"/>
<feature type="transmembrane region" description="Helical" evidence="1">
    <location>
        <begin position="20"/>
        <end position="39"/>
    </location>
</feature>
<accession>A0A167DXB8</accession>
<name>A0A167DXB8_9GAMM</name>
<gene>
    <name evidence="2" type="ORF">N476_18155</name>
</gene>
<reference evidence="2 3" key="1">
    <citation type="submission" date="2013-07" db="EMBL/GenBank/DDBJ databases">
        <title>Comparative Genomic and Metabolomic Analysis of Twelve Strains of Pseudoalteromonas luteoviolacea.</title>
        <authorList>
            <person name="Vynne N.G."/>
            <person name="Mansson M."/>
            <person name="Gram L."/>
        </authorList>
    </citation>
    <scope>NUCLEOTIDE SEQUENCE [LARGE SCALE GENOMIC DNA]</scope>
    <source>
        <strain evidence="2 3">H33</strain>
    </source>
</reference>
<keyword evidence="1" id="KW-0472">Membrane</keyword>
<dbReference type="AlphaFoldDB" id="A0A167DXB8"/>
<keyword evidence="1" id="KW-1133">Transmembrane helix</keyword>
<evidence type="ECO:0000313" key="3">
    <source>
        <dbReference type="Proteomes" id="UP000076503"/>
    </source>
</evidence>
<protein>
    <submittedName>
        <fullName evidence="2">Uncharacterized protein</fullName>
    </submittedName>
</protein>
<dbReference type="EMBL" id="AUXZ01000080">
    <property type="protein sequence ID" value="KZN49715.1"/>
    <property type="molecule type" value="Genomic_DNA"/>
</dbReference>
<organism evidence="2 3">
    <name type="scientific">Pseudoalteromonas luteoviolacea H33</name>
    <dbReference type="NCBI Taxonomy" id="1365251"/>
    <lineage>
        <taxon>Bacteria</taxon>
        <taxon>Pseudomonadati</taxon>
        <taxon>Pseudomonadota</taxon>
        <taxon>Gammaproteobacteria</taxon>
        <taxon>Alteromonadales</taxon>
        <taxon>Pseudoalteromonadaceae</taxon>
        <taxon>Pseudoalteromonas</taxon>
    </lineage>
</organism>
<evidence type="ECO:0000313" key="2">
    <source>
        <dbReference type="EMBL" id="KZN49715.1"/>
    </source>
</evidence>
<keyword evidence="1" id="KW-0812">Transmembrane</keyword>
<proteinExistence type="predicted"/>